<organism evidence="1">
    <name type="scientific">Siphoviridae sp. ctJcm18</name>
    <dbReference type="NCBI Taxonomy" id="2825433"/>
    <lineage>
        <taxon>Viruses</taxon>
        <taxon>Duplodnaviria</taxon>
        <taxon>Heunggongvirae</taxon>
        <taxon>Uroviricota</taxon>
        <taxon>Caudoviricetes</taxon>
    </lineage>
</organism>
<protein>
    <submittedName>
        <fullName evidence="1">Uncharacterized protein</fullName>
    </submittedName>
</protein>
<reference evidence="1" key="1">
    <citation type="journal article" date="2021" name="Proc. Natl. Acad. Sci. U.S.A.">
        <title>A Catalog of Tens of Thousands of Viruses from Human Metagenomes Reveals Hidden Associations with Chronic Diseases.</title>
        <authorList>
            <person name="Tisza M.J."/>
            <person name="Buck C.B."/>
        </authorList>
    </citation>
    <scope>NUCLEOTIDE SEQUENCE</scope>
    <source>
        <strain evidence="1">CtJcm18</strain>
    </source>
</reference>
<proteinExistence type="predicted"/>
<sequence>MISVCIPLNCWEFLKVFVLQHNYEIRISANVTKVKRNKNMVHG</sequence>
<name>A0A8S5P3U5_9CAUD</name>
<accession>A0A8S5P3U5</accession>
<dbReference type="EMBL" id="BK015323">
    <property type="protein sequence ID" value="DAE01288.1"/>
    <property type="molecule type" value="Genomic_DNA"/>
</dbReference>
<evidence type="ECO:0000313" key="1">
    <source>
        <dbReference type="EMBL" id="DAE01288.1"/>
    </source>
</evidence>